<feature type="compositionally biased region" description="Basic and acidic residues" evidence="2">
    <location>
        <begin position="925"/>
        <end position="935"/>
    </location>
</feature>
<feature type="region of interest" description="Disordered" evidence="2">
    <location>
        <begin position="1"/>
        <end position="23"/>
    </location>
</feature>
<gene>
    <name evidence="3" type="ORF">TTHERM_00334380</name>
</gene>
<dbReference type="KEGG" id="tet:TTHERM_00334380"/>
<feature type="region of interest" description="Disordered" evidence="2">
    <location>
        <begin position="225"/>
        <end position="261"/>
    </location>
</feature>
<dbReference type="EMBL" id="GG662666">
    <property type="protein sequence ID" value="EAR97261.1"/>
    <property type="molecule type" value="Genomic_DNA"/>
</dbReference>
<dbReference type="HOGENOM" id="CLU_313430_0_0_1"/>
<feature type="region of interest" description="Disordered" evidence="2">
    <location>
        <begin position="727"/>
        <end position="751"/>
    </location>
</feature>
<dbReference type="AlphaFoldDB" id="I7M866"/>
<sequence>MSSTSINANRQSNSPISSSRMISQNDLKQKQLIGLGKKDDFRKQSIFSLNQNTDASGSPKMMGYQNVQKDQAVQILNETSQNMLSEKDWNDFKELTDSENTALSLLNEIINKGTNTLYNKYLDQKMSQHIFNSIIYLSELSWQQERLVHDLDFDLKEQDIYFNYPKGLHQQKFQDFLIEDEEPDPPNRENRRNFNVEIEKKQIIVDELDDSLSIARKDIINKLIEQSSPSNSKKGNKKRNKSKNNQKNDTSFISQQQQSPNQSQFVFSNIKETQSIQVGEEEQLGLDEEQINQKYNFPLFQDHNPQIIFLSQLEEVDRVEEQLRLLKEREIELQKQKEEFEALRLKEQKEQQIRLRNVQKGENNKKQIAYDFNGQILGIQPLKTDKLPNSTVVINHNISKGEVQVIDYNSQQTAIQKQLKKKNKQSIDQDDTMSIDQLTNQQTPSMRNQSFRSKDNILANAKSLQKGQTTQIQTVNASIKNKKENHYPQSKDAVFFQQQELFEAFKANKGVTLIEGGRVKKGPNFNTQANSIDISKLVDKDYVRNINLTKNDYNKLVGGLNTSLESEIGHNLSRLSSKHSIHSQSMVNLKNKSDLFDLRMPLNMSPKLISPQNSSQNQNKIQFQKKMLTDSVNQNEDFDQNMSKSLIGNQSANDMSKNNLNISNISKKKHYFSSQKKLQPIDTSKISVQSMEILQTLALDDHEYVLKVLNQNPANLMSNKFKQNFSDFYNKSPKNQKQDNSQLSQSGLQEMHSSRSLINEVSLNKQNQNLYTEPFLNNISEIQSIKNKKSKIQQQQINRKNNQSEVIAPLQRPTDEYNRAIISGAIEWGAPIMDSSRNHYQFTPNFKADDIYKQKHTLGSHGKFPRERIMKKTFKEMSHNHLSPPEIGSTMGHGAGQGFHPDKLVTVKQFIQELNDNQNNQSNKIKTEVKNKLNS</sequence>
<evidence type="ECO:0000256" key="1">
    <source>
        <dbReference type="SAM" id="Coils"/>
    </source>
</evidence>
<dbReference type="RefSeq" id="XP_001017506.1">
    <property type="nucleotide sequence ID" value="XM_001017506.1"/>
</dbReference>
<feature type="compositionally biased region" description="Basic residues" evidence="2">
    <location>
        <begin position="234"/>
        <end position="244"/>
    </location>
</feature>
<reference evidence="4" key="1">
    <citation type="journal article" date="2006" name="PLoS Biol.">
        <title>Macronuclear genome sequence of the ciliate Tetrahymena thermophila, a model eukaryote.</title>
        <authorList>
            <person name="Eisen J.A."/>
            <person name="Coyne R.S."/>
            <person name="Wu M."/>
            <person name="Wu D."/>
            <person name="Thiagarajan M."/>
            <person name="Wortman J.R."/>
            <person name="Badger J.H."/>
            <person name="Ren Q."/>
            <person name="Amedeo P."/>
            <person name="Jones K.M."/>
            <person name="Tallon L.J."/>
            <person name="Delcher A.L."/>
            <person name="Salzberg S.L."/>
            <person name="Silva J.C."/>
            <person name="Haas B.J."/>
            <person name="Majoros W.H."/>
            <person name="Farzad M."/>
            <person name="Carlton J.M."/>
            <person name="Smith R.K. Jr."/>
            <person name="Garg J."/>
            <person name="Pearlman R.E."/>
            <person name="Karrer K.M."/>
            <person name="Sun L."/>
            <person name="Manning G."/>
            <person name="Elde N.C."/>
            <person name="Turkewitz A.P."/>
            <person name="Asai D.J."/>
            <person name="Wilkes D.E."/>
            <person name="Wang Y."/>
            <person name="Cai H."/>
            <person name="Collins K."/>
            <person name="Stewart B.A."/>
            <person name="Lee S.R."/>
            <person name="Wilamowska K."/>
            <person name="Weinberg Z."/>
            <person name="Ruzzo W.L."/>
            <person name="Wloga D."/>
            <person name="Gaertig J."/>
            <person name="Frankel J."/>
            <person name="Tsao C.-C."/>
            <person name="Gorovsky M.A."/>
            <person name="Keeling P.J."/>
            <person name="Waller R.F."/>
            <person name="Patron N.J."/>
            <person name="Cherry J.M."/>
            <person name="Stover N.A."/>
            <person name="Krieger C.J."/>
            <person name="del Toro C."/>
            <person name="Ryder H.F."/>
            <person name="Williamson S.C."/>
            <person name="Barbeau R.A."/>
            <person name="Hamilton E.P."/>
            <person name="Orias E."/>
        </authorList>
    </citation>
    <scope>NUCLEOTIDE SEQUENCE [LARGE SCALE GENOMIC DNA]</scope>
    <source>
        <strain evidence="4">SB210</strain>
    </source>
</reference>
<dbReference type="InParanoid" id="I7M866"/>
<dbReference type="Proteomes" id="UP000009168">
    <property type="component" value="Unassembled WGS sequence"/>
</dbReference>
<feature type="region of interest" description="Disordered" evidence="2">
    <location>
        <begin position="915"/>
        <end position="935"/>
    </location>
</feature>
<feature type="compositionally biased region" description="Polar residues" evidence="2">
    <location>
        <begin position="727"/>
        <end position="748"/>
    </location>
</feature>
<evidence type="ECO:0000256" key="2">
    <source>
        <dbReference type="SAM" id="MobiDB-lite"/>
    </source>
</evidence>
<feature type="compositionally biased region" description="Low complexity" evidence="2">
    <location>
        <begin position="9"/>
        <end position="23"/>
    </location>
</feature>
<dbReference type="GeneID" id="7838529"/>
<feature type="compositionally biased region" description="Polar residues" evidence="2">
    <location>
        <begin position="915"/>
        <end position="924"/>
    </location>
</feature>
<name>I7M866_TETTS</name>
<feature type="compositionally biased region" description="Low complexity" evidence="2">
    <location>
        <begin position="245"/>
        <end position="261"/>
    </location>
</feature>
<proteinExistence type="predicted"/>
<protein>
    <submittedName>
        <fullName evidence="3">Uncharacterized protein</fullName>
    </submittedName>
</protein>
<accession>I7M866</accession>
<keyword evidence="1" id="KW-0175">Coiled coil</keyword>
<evidence type="ECO:0000313" key="4">
    <source>
        <dbReference type="Proteomes" id="UP000009168"/>
    </source>
</evidence>
<organism evidence="3 4">
    <name type="scientific">Tetrahymena thermophila (strain SB210)</name>
    <dbReference type="NCBI Taxonomy" id="312017"/>
    <lineage>
        <taxon>Eukaryota</taxon>
        <taxon>Sar</taxon>
        <taxon>Alveolata</taxon>
        <taxon>Ciliophora</taxon>
        <taxon>Intramacronucleata</taxon>
        <taxon>Oligohymenophorea</taxon>
        <taxon>Hymenostomatida</taxon>
        <taxon>Tetrahymenina</taxon>
        <taxon>Tetrahymenidae</taxon>
        <taxon>Tetrahymena</taxon>
    </lineage>
</organism>
<feature type="coiled-coil region" evidence="1">
    <location>
        <begin position="309"/>
        <end position="353"/>
    </location>
</feature>
<keyword evidence="4" id="KW-1185">Reference proteome</keyword>
<evidence type="ECO:0000313" key="3">
    <source>
        <dbReference type="EMBL" id="EAR97261.1"/>
    </source>
</evidence>